<feature type="compositionally biased region" description="Low complexity" evidence="1">
    <location>
        <begin position="188"/>
        <end position="216"/>
    </location>
</feature>
<feature type="compositionally biased region" description="Low complexity" evidence="1">
    <location>
        <begin position="252"/>
        <end position="267"/>
    </location>
</feature>
<protein>
    <recommendedName>
        <fullName evidence="2">J domain-containing protein</fullName>
    </recommendedName>
</protein>
<dbReference type="GeneID" id="92513279"/>
<dbReference type="InterPro" id="IPR036869">
    <property type="entry name" value="J_dom_sf"/>
</dbReference>
<feature type="compositionally biased region" description="Acidic residues" evidence="1">
    <location>
        <begin position="379"/>
        <end position="391"/>
    </location>
</feature>
<dbReference type="InterPro" id="IPR001623">
    <property type="entry name" value="DnaJ_domain"/>
</dbReference>
<organism evidence="3 4">
    <name type="scientific">Leishmania martiniquensis</name>
    <dbReference type="NCBI Taxonomy" id="1580590"/>
    <lineage>
        <taxon>Eukaryota</taxon>
        <taxon>Discoba</taxon>
        <taxon>Euglenozoa</taxon>
        <taxon>Kinetoplastea</taxon>
        <taxon>Metakinetoplastina</taxon>
        <taxon>Trypanosomatida</taxon>
        <taxon>Trypanosomatidae</taxon>
        <taxon>Leishmaniinae</taxon>
        <taxon>Leishmania</taxon>
    </lineage>
</organism>
<feature type="region of interest" description="Disordered" evidence="1">
    <location>
        <begin position="524"/>
        <end position="549"/>
    </location>
</feature>
<dbReference type="Proteomes" id="UP000673552">
    <property type="component" value="Chromosome 28"/>
</dbReference>
<evidence type="ECO:0000313" key="3">
    <source>
        <dbReference type="EMBL" id="KAG5474435.1"/>
    </source>
</evidence>
<reference evidence="3 4" key="1">
    <citation type="submission" date="2021-03" db="EMBL/GenBank/DDBJ databases">
        <title>Leishmania (Mundinia) martiniquensis Genome sequencing and assembly.</title>
        <authorList>
            <person name="Almutairi H."/>
            <person name="Gatherer D."/>
        </authorList>
    </citation>
    <scope>NUCLEOTIDE SEQUENCE [LARGE SCALE GENOMIC DNA]</scope>
    <source>
        <strain evidence="3">LSCM1</strain>
    </source>
</reference>
<accession>A0A836GYT2</accession>
<keyword evidence="4" id="KW-1185">Reference proteome</keyword>
<dbReference type="SUPFAM" id="SSF46565">
    <property type="entry name" value="Chaperone J-domain"/>
    <property type="match status" value="1"/>
</dbReference>
<dbReference type="AlphaFoldDB" id="A0A836GYT2"/>
<dbReference type="CDD" id="cd06257">
    <property type="entry name" value="DnaJ"/>
    <property type="match status" value="1"/>
</dbReference>
<proteinExistence type="predicted"/>
<feature type="compositionally biased region" description="Polar residues" evidence="1">
    <location>
        <begin position="422"/>
        <end position="439"/>
    </location>
</feature>
<dbReference type="RefSeq" id="XP_067177377.1">
    <property type="nucleotide sequence ID" value="XM_067320767.1"/>
</dbReference>
<feature type="compositionally biased region" description="Basic and acidic residues" evidence="1">
    <location>
        <begin position="539"/>
        <end position="549"/>
    </location>
</feature>
<evidence type="ECO:0000256" key="1">
    <source>
        <dbReference type="SAM" id="MobiDB-lite"/>
    </source>
</evidence>
<feature type="compositionally biased region" description="Polar residues" evidence="1">
    <location>
        <begin position="284"/>
        <end position="294"/>
    </location>
</feature>
<feature type="domain" description="J" evidence="2">
    <location>
        <begin position="65"/>
        <end position="154"/>
    </location>
</feature>
<comment type="caution">
    <text evidence="3">The sequence shown here is derived from an EMBL/GenBank/DDBJ whole genome shotgun (WGS) entry which is preliminary data.</text>
</comment>
<feature type="compositionally biased region" description="Low complexity" evidence="1">
    <location>
        <begin position="167"/>
        <end position="181"/>
    </location>
</feature>
<dbReference type="EMBL" id="JAFEUZ010000028">
    <property type="protein sequence ID" value="KAG5474435.1"/>
    <property type="molecule type" value="Genomic_DNA"/>
</dbReference>
<gene>
    <name evidence="3" type="ORF">LSCM1_03217</name>
</gene>
<evidence type="ECO:0000313" key="4">
    <source>
        <dbReference type="Proteomes" id="UP000673552"/>
    </source>
</evidence>
<feature type="region of interest" description="Disordered" evidence="1">
    <location>
        <begin position="137"/>
        <end position="316"/>
    </location>
</feature>
<evidence type="ECO:0000259" key="2">
    <source>
        <dbReference type="PROSITE" id="PS50076"/>
    </source>
</evidence>
<name>A0A836GYT2_9TRYP</name>
<dbReference type="Gene3D" id="1.10.287.110">
    <property type="entry name" value="DnaJ domain"/>
    <property type="match status" value="1"/>
</dbReference>
<feature type="region of interest" description="Disordered" evidence="1">
    <location>
        <begin position="348"/>
        <end position="461"/>
    </location>
</feature>
<sequence>MRPSAPDSSYGVPSPVPLAASAALRDPEGATDMEIAECVLLIWRDVLAAAAPRHAPTHPAVMHRAALHIFGRDSLQSAASLRRRYRQLAIRVHPDKNTSIQASAAFQVLHSCFEHAISSHEAGGSRGIHAGEPAAFQRAADPSMPPRAGANGRGAMASGEADESHFSPSSSSAFTSSSTSPQTPPFSPAFSAGSSSSSGQPSPTHPAAAAAAAPTDGRPPPPFSGRPTPGAASGNGGVFLSEVVPEPPNVFAASGGEAPAAAMPAPSVFDEDSSDPAAPPSPVFATQQASQRYSAGSAVHRASSQTSTGCGASFAGAASDLGPAPLLVFENVPSASGEPCSGDVLARRAEAAGRRSSQQQWSVRVPERPTLAELLAQLDVDDDDDDNEDSPESAAVGARGPFSQDGLDGSAARGCRFHENAGATSSGLPTRLWPSTTHPHASHSRRRADEGDARECSGTSETRCAATTTVPIHPGSSASSCPPILDAFCSALQEEVNGAKHRHISSASPALPFTSCTLVGSTVRSRRAGGSVRGGSGRPTRERGSGGSKREWCACGKAPRGRCFLCEE</sequence>
<dbReference type="OrthoDB" id="10250354at2759"/>
<dbReference type="KEGG" id="lmat:92513279"/>
<dbReference type="PROSITE" id="PS50076">
    <property type="entry name" value="DNAJ_2"/>
    <property type="match status" value="1"/>
</dbReference>